<dbReference type="InterPro" id="IPR006094">
    <property type="entry name" value="Oxid_FAD_bind_N"/>
</dbReference>
<comment type="cofactor">
    <cofactor evidence="1">
        <name>FAD</name>
        <dbReference type="ChEBI" id="CHEBI:57692"/>
    </cofactor>
</comment>
<feature type="chain" id="PRO_5042493226" description="FAD-binding PCMH-type domain-containing protein" evidence="6">
    <location>
        <begin position="18"/>
        <end position="531"/>
    </location>
</feature>
<evidence type="ECO:0000256" key="4">
    <source>
        <dbReference type="ARBA" id="ARBA00022827"/>
    </source>
</evidence>
<evidence type="ECO:0000256" key="6">
    <source>
        <dbReference type="SAM" id="SignalP"/>
    </source>
</evidence>
<feature type="signal peptide" evidence="6">
    <location>
        <begin position="1"/>
        <end position="17"/>
    </location>
</feature>
<evidence type="ECO:0000256" key="1">
    <source>
        <dbReference type="ARBA" id="ARBA00001974"/>
    </source>
</evidence>
<dbReference type="GO" id="GO:0016491">
    <property type="term" value="F:oxidoreductase activity"/>
    <property type="evidence" value="ECO:0007669"/>
    <property type="project" value="UniProtKB-KW"/>
</dbReference>
<evidence type="ECO:0000256" key="2">
    <source>
        <dbReference type="ARBA" id="ARBA00005466"/>
    </source>
</evidence>
<comment type="similarity">
    <text evidence="2">Belongs to the oxygen-dependent FAD-linked oxidoreductase family.</text>
</comment>
<dbReference type="InterPro" id="IPR036318">
    <property type="entry name" value="FAD-bd_PCMH-like_sf"/>
</dbReference>
<keyword evidence="5" id="KW-0560">Oxidoreductase</keyword>
<comment type="caution">
    <text evidence="8">The sequence shown here is derived from an EMBL/GenBank/DDBJ whole genome shotgun (WGS) entry which is preliminary data.</text>
</comment>
<dbReference type="InterPro" id="IPR016169">
    <property type="entry name" value="FAD-bd_PCMH_sub2"/>
</dbReference>
<evidence type="ECO:0000259" key="7">
    <source>
        <dbReference type="PROSITE" id="PS51387"/>
    </source>
</evidence>
<dbReference type="Proteomes" id="UP001251528">
    <property type="component" value="Unassembled WGS sequence"/>
</dbReference>
<dbReference type="SUPFAM" id="SSF56176">
    <property type="entry name" value="FAD-binding/transporter-associated domain-like"/>
    <property type="match status" value="1"/>
</dbReference>
<dbReference type="InterPro" id="IPR050416">
    <property type="entry name" value="FAD-linked_Oxidoreductase"/>
</dbReference>
<sequence length="531" mass="56867">MRLISQALLSLPCLAASARLPPTDNCKAYPGTAGWPSPQAWAELNESLDGRLLTPTPPAAACHSGHPLFNLLACAAATKGWTSYEWHSRDPVSMIVVQYTNDTCLPDPKAPCSAQGYPAYVVNATTAEHIKLGIAFAREHNIRLVVKSTGHDFIGRSNAPGSLSIWVRHLNEISYHAGEFTLSGSGKVLPGDAVTVGGGTHMYDIYQATAKYKQTVVGGGAKSVSVGGYISGGGHSVLSQRYGMAADQVLEMEVVTPQGEILKVNEDQNTDLFWALRGGGGSTFGVVTSVTLRTVPSPKITAFFWLVSIKAKSPSYGAIISYIISQLPTLMDAGLSGYGYIAYQFPNPIPIPGLSGTIDGFVGSGVLQDKSVQELNNIFKPLKEALHEKWPGEATLFNLGFPYDSFLSWFSANYDKSEAGNHAYVVSRLLDKETLAKNTSESNKAFLAPIPITGGYAMFMVGGKGIHEAKPRGGSNAVNPAWRKAYVHTLAGASFPAFNNTARLEAIDKLQKSFQPIRDMTPDSGAYINEV</sequence>
<accession>A0AAJ0CGF0</accession>
<dbReference type="PROSITE" id="PS51387">
    <property type="entry name" value="FAD_PCMH"/>
    <property type="match status" value="1"/>
</dbReference>
<dbReference type="InterPro" id="IPR016166">
    <property type="entry name" value="FAD-bd_PCMH"/>
</dbReference>
<dbReference type="EMBL" id="JASWJB010000266">
    <property type="protein sequence ID" value="KAK2592435.1"/>
    <property type="molecule type" value="Genomic_DNA"/>
</dbReference>
<dbReference type="PANTHER" id="PTHR42973:SF39">
    <property type="entry name" value="FAD-BINDING PCMH-TYPE DOMAIN-CONTAINING PROTEIN"/>
    <property type="match status" value="1"/>
</dbReference>
<dbReference type="AlphaFoldDB" id="A0AAJ0CGF0"/>
<evidence type="ECO:0000313" key="9">
    <source>
        <dbReference type="Proteomes" id="UP001251528"/>
    </source>
</evidence>
<keyword evidence="9" id="KW-1185">Reference proteome</keyword>
<keyword evidence="3" id="KW-0285">Flavoprotein</keyword>
<evidence type="ECO:0000313" key="8">
    <source>
        <dbReference type="EMBL" id="KAK2592435.1"/>
    </source>
</evidence>
<dbReference type="Gene3D" id="3.30.465.10">
    <property type="match status" value="1"/>
</dbReference>
<proteinExistence type="inferred from homology"/>
<keyword evidence="4" id="KW-0274">FAD</keyword>
<reference evidence="8" key="1">
    <citation type="submission" date="2023-06" db="EMBL/GenBank/DDBJ databases">
        <title>Conoideocrella luteorostrata (Hypocreales: Clavicipitaceae), a potential biocontrol fungus for elongate hemlock scale in United States Christmas tree production areas.</title>
        <authorList>
            <person name="Barrett H."/>
            <person name="Lovett B."/>
            <person name="Macias A.M."/>
            <person name="Stajich J.E."/>
            <person name="Kasson M.T."/>
        </authorList>
    </citation>
    <scope>NUCLEOTIDE SEQUENCE</scope>
    <source>
        <strain evidence="8">ARSEF 14590</strain>
    </source>
</reference>
<organism evidence="8 9">
    <name type="scientific">Conoideocrella luteorostrata</name>
    <dbReference type="NCBI Taxonomy" id="1105319"/>
    <lineage>
        <taxon>Eukaryota</taxon>
        <taxon>Fungi</taxon>
        <taxon>Dikarya</taxon>
        <taxon>Ascomycota</taxon>
        <taxon>Pezizomycotina</taxon>
        <taxon>Sordariomycetes</taxon>
        <taxon>Hypocreomycetidae</taxon>
        <taxon>Hypocreales</taxon>
        <taxon>Clavicipitaceae</taxon>
        <taxon>Conoideocrella</taxon>
    </lineage>
</organism>
<dbReference type="GO" id="GO:0071949">
    <property type="term" value="F:FAD binding"/>
    <property type="evidence" value="ECO:0007669"/>
    <property type="project" value="InterPro"/>
</dbReference>
<name>A0AAJ0CGF0_9HYPO</name>
<protein>
    <recommendedName>
        <fullName evidence="7">FAD-binding PCMH-type domain-containing protein</fullName>
    </recommendedName>
</protein>
<keyword evidence="6" id="KW-0732">Signal</keyword>
<dbReference type="PANTHER" id="PTHR42973">
    <property type="entry name" value="BINDING OXIDOREDUCTASE, PUTATIVE (AFU_ORTHOLOGUE AFUA_1G17690)-RELATED"/>
    <property type="match status" value="1"/>
</dbReference>
<dbReference type="Pfam" id="PF01565">
    <property type="entry name" value="FAD_binding_4"/>
    <property type="match status" value="1"/>
</dbReference>
<feature type="domain" description="FAD-binding PCMH-type" evidence="7">
    <location>
        <begin position="114"/>
        <end position="297"/>
    </location>
</feature>
<evidence type="ECO:0000256" key="3">
    <source>
        <dbReference type="ARBA" id="ARBA00022630"/>
    </source>
</evidence>
<gene>
    <name evidence="8" type="ORF">QQS21_009851</name>
</gene>
<evidence type="ECO:0000256" key="5">
    <source>
        <dbReference type="ARBA" id="ARBA00023002"/>
    </source>
</evidence>